<dbReference type="Proteomes" id="UP000295783">
    <property type="component" value="Unassembled WGS sequence"/>
</dbReference>
<organism evidence="1 2">
    <name type="scientific">Dongia mobilis</name>
    <dbReference type="NCBI Taxonomy" id="578943"/>
    <lineage>
        <taxon>Bacteria</taxon>
        <taxon>Pseudomonadati</taxon>
        <taxon>Pseudomonadota</taxon>
        <taxon>Alphaproteobacteria</taxon>
        <taxon>Rhodospirillales</taxon>
        <taxon>Dongiaceae</taxon>
        <taxon>Dongia</taxon>
    </lineage>
</organism>
<comment type="caution">
    <text evidence="1">The sequence shown here is derived from an EMBL/GenBank/DDBJ whole genome shotgun (WGS) entry which is preliminary data.</text>
</comment>
<dbReference type="EMBL" id="SNYW01000008">
    <property type="protein sequence ID" value="TDQ82284.1"/>
    <property type="molecule type" value="Genomic_DNA"/>
</dbReference>
<proteinExistence type="predicted"/>
<evidence type="ECO:0000313" key="2">
    <source>
        <dbReference type="Proteomes" id="UP000295783"/>
    </source>
</evidence>
<sequence>MSRRSIPEIRAAEARQAEMVRELANNLKAERQHRRQQPGGLLDFLSALTPQRVAAEIGGDASGFRRP</sequence>
<dbReference type="AlphaFoldDB" id="A0A4R6WT77"/>
<gene>
    <name evidence="1" type="ORF">A8950_2106</name>
</gene>
<protein>
    <submittedName>
        <fullName evidence="1">Uncharacterized protein</fullName>
    </submittedName>
</protein>
<name>A0A4R6WT77_9PROT</name>
<accession>A0A4R6WT77</accession>
<evidence type="ECO:0000313" key="1">
    <source>
        <dbReference type="EMBL" id="TDQ82284.1"/>
    </source>
</evidence>
<reference evidence="1 2" key="1">
    <citation type="submission" date="2019-03" db="EMBL/GenBank/DDBJ databases">
        <title>Genomic Encyclopedia of Type Strains, Phase III (KMG-III): the genomes of soil and plant-associated and newly described type strains.</title>
        <authorList>
            <person name="Whitman W."/>
        </authorList>
    </citation>
    <scope>NUCLEOTIDE SEQUENCE [LARGE SCALE GENOMIC DNA]</scope>
    <source>
        <strain evidence="1 2">CGMCC 1.7660</strain>
    </source>
</reference>
<keyword evidence="2" id="KW-1185">Reference proteome</keyword>
<dbReference type="RefSeq" id="WP_133613574.1">
    <property type="nucleotide sequence ID" value="NZ_SNYW01000008.1"/>
</dbReference>